<feature type="region of interest" description="Disordered" evidence="4">
    <location>
        <begin position="258"/>
        <end position="279"/>
    </location>
</feature>
<feature type="transmembrane region" description="Helical" evidence="5">
    <location>
        <begin position="122"/>
        <end position="145"/>
    </location>
</feature>
<evidence type="ECO:0000313" key="7">
    <source>
        <dbReference type="Proteomes" id="UP001221898"/>
    </source>
</evidence>
<name>A0AAD7RGK4_9TELE</name>
<evidence type="ECO:0008006" key="8">
    <source>
        <dbReference type="Google" id="ProtNLM"/>
    </source>
</evidence>
<dbReference type="GO" id="GO:0016020">
    <property type="term" value="C:membrane"/>
    <property type="evidence" value="ECO:0007669"/>
    <property type="project" value="UniProtKB-SubCell"/>
</dbReference>
<dbReference type="GO" id="GO:0006031">
    <property type="term" value="P:chitin biosynthetic process"/>
    <property type="evidence" value="ECO:0007669"/>
    <property type="project" value="TreeGrafter"/>
</dbReference>
<feature type="non-terminal residue" evidence="6">
    <location>
        <position position="279"/>
    </location>
</feature>
<evidence type="ECO:0000313" key="6">
    <source>
        <dbReference type="EMBL" id="KAJ8383764.1"/>
    </source>
</evidence>
<evidence type="ECO:0000256" key="1">
    <source>
        <dbReference type="ARBA" id="ARBA00004141"/>
    </source>
</evidence>
<organism evidence="6 7">
    <name type="scientific">Aldrovandia affinis</name>
    <dbReference type="NCBI Taxonomy" id="143900"/>
    <lineage>
        <taxon>Eukaryota</taxon>
        <taxon>Metazoa</taxon>
        <taxon>Chordata</taxon>
        <taxon>Craniata</taxon>
        <taxon>Vertebrata</taxon>
        <taxon>Euteleostomi</taxon>
        <taxon>Actinopterygii</taxon>
        <taxon>Neopterygii</taxon>
        <taxon>Teleostei</taxon>
        <taxon>Notacanthiformes</taxon>
        <taxon>Halosauridae</taxon>
        <taxon>Aldrovandia</taxon>
    </lineage>
</organism>
<evidence type="ECO:0000256" key="5">
    <source>
        <dbReference type="SAM" id="Phobius"/>
    </source>
</evidence>
<evidence type="ECO:0000256" key="2">
    <source>
        <dbReference type="ARBA" id="ARBA00022692"/>
    </source>
</evidence>
<gene>
    <name evidence="6" type="ORF">AAFF_G00215230</name>
</gene>
<dbReference type="GO" id="GO:0004100">
    <property type="term" value="F:chitin synthase activity"/>
    <property type="evidence" value="ECO:0007669"/>
    <property type="project" value="InterPro"/>
</dbReference>
<dbReference type="GO" id="GO:0071944">
    <property type="term" value="C:cell periphery"/>
    <property type="evidence" value="ECO:0007669"/>
    <property type="project" value="TreeGrafter"/>
</dbReference>
<keyword evidence="3 5" id="KW-0472">Membrane</keyword>
<keyword evidence="5" id="KW-1133">Transmembrane helix</keyword>
<feature type="transmembrane region" description="Helical" evidence="5">
    <location>
        <begin position="59"/>
        <end position="85"/>
    </location>
</feature>
<accession>A0AAD7RGK4</accession>
<keyword evidence="2 5" id="KW-0812">Transmembrane</keyword>
<feature type="transmembrane region" description="Helical" evidence="5">
    <location>
        <begin position="91"/>
        <end position="110"/>
    </location>
</feature>
<proteinExistence type="predicted"/>
<dbReference type="EMBL" id="JAINUG010000286">
    <property type="protein sequence ID" value="KAJ8383764.1"/>
    <property type="molecule type" value="Genomic_DNA"/>
</dbReference>
<keyword evidence="7" id="KW-1185">Reference proteome</keyword>
<dbReference type="Proteomes" id="UP001221898">
    <property type="component" value="Unassembled WGS sequence"/>
</dbReference>
<feature type="transmembrane region" description="Helical" evidence="5">
    <location>
        <begin position="151"/>
        <end position="172"/>
    </location>
</feature>
<dbReference type="AlphaFoldDB" id="A0AAD7RGK4"/>
<evidence type="ECO:0000256" key="4">
    <source>
        <dbReference type="SAM" id="MobiDB-lite"/>
    </source>
</evidence>
<sequence length="279" mass="30900">GLEGGVQRRSDAYTNAPQEFKEFYNQRRRWGPSTMANTLDLLGSGMLTSQKNKSISTPYILYQVLAMASSILGPATVCLMIAGSFSFVFSLHANVSLVLAILPPIIYLILCFKLKSDTQITIAAIMSIFYAFLMSATLLSIIGNIVKQGTILTPSGLFFVGIVLMYFITAMLHPKEFHLLIYGAIYVLTIPSGYLLLTIYSMVNMNNVSWGTRETAGQADGQTVQMVQKNVKFEKKCKCCCWNVEFQINTDKKVTVAPVSTEAPHATEPAEENPHQNER</sequence>
<protein>
    <recommendedName>
        <fullName evidence="8">Chitin synthase</fullName>
    </recommendedName>
</protein>
<feature type="transmembrane region" description="Helical" evidence="5">
    <location>
        <begin position="179"/>
        <end position="203"/>
    </location>
</feature>
<comment type="caution">
    <text evidence="6">The sequence shown here is derived from an EMBL/GenBank/DDBJ whole genome shotgun (WGS) entry which is preliminary data.</text>
</comment>
<dbReference type="PANTHER" id="PTHR22914:SF42">
    <property type="entry name" value="CHITIN SYNTHASE"/>
    <property type="match status" value="1"/>
</dbReference>
<dbReference type="PANTHER" id="PTHR22914">
    <property type="entry name" value="CHITIN SYNTHASE"/>
    <property type="match status" value="1"/>
</dbReference>
<dbReference type="InterPro" id="IPR004835">
    <property type="entry name" value="Chitin_synth"/>
</dbReference>
<evidence type="ECO:0000256" key="3">
    <source>
        <dbReference type="ARBA" id="ARBA00023136"/>
    </source>
</evidence>
<reference evidence="6" key="1">
    <citation type="journal article" date="2023" name="Science">
        <title>Genome structures resolve the early diversification of teleost fishes.</title>
        <authorList>
            <person name="Parey E."/>
            <person name="Louis A."/>
            <person name="Montfort J."/>
            <person name="Bouchez O."/>
            <person name="Roques C."/>
            <person name="Iampietro C."/>
            <person name="Lluch J."/>
            <person name="Castinel A."/>
            <person name="Donnadieu C."/>
            <person name="Desvignes T."/>
            <person name="Floi Bucao C."/>
            <person name="Jouanno E."/>
            <person name="Wen M."/>
            <person name="Mejri S."/>
            <person name="Dirks R."/>
            <person name="Jansen H."/>
            <person name="Henkel C."/>
            <person name="Chen W.J."/>
            <person name="Zahm M."/>
            <person name="Cabau C."/>
            <person name="Klopp C."/>
            <person name="Thompson A.W."/>
            <person name="Robinson-Rechavi M."/>
            <person name="Braasch I."/>
            <person name="Lecointre G."/>
            <person name="Bobe J."/>
            <person name="Postlethwait J.H."/>
            <person name="Berthelot C."/>
            <person name="Roest Crollius H."/>
            <person name="Guiguen Y."/>
        </authorList>
    </citation>
    <scope>NUCLEOTIDE SEQUENCE</scope>
    <source>
        <strain evidence="6">NC1722</strain>
    </source>
</reference>
<comment type="subcellular location">
    <subcellularLocation>
        <location evidence="1">Membrane</location>
        <topology evidence="1">Multi-pass membrane protein</topology>
    </subcellularLocation>
</comment>